<protein>
    <submittedName>
        <fullName evidence="2">Uncharacterized protein</fullName>
    </submittedName>
</protein>
<feature type="compositionally biased region" description="Basic and acidic residues" evidence="1">
    <location>
        <begin position="84"/>
        <end position="93"/>
    </location>
</feature>
<organism evidence="2 3">
    <name type="scientific">Alternaria panax</name>
    <dbReference type="NCBI Taxonomy" id="48097"/>
    <lineage>
        <taxon>Eukaryota</taxon>
        <taxon>Fungi</taxon>
        <taxon>Dikarya</taxon>
        <taxon>Ascomycota</taxon>
        <taxon>Pezizomycotina</taxon>
        <taxon>Dothideomycetes</taxon>
        <taxon>Pleosporomycetidae</taxon>
        <taxon>Pleosporales</taxon>
        <taxon>Pleosporineae</taxon>
        <taxon>Pleosporaceae</taxon>
        <taxon>Alternaria</taxon>
        <taxon>Alternaria sect. Panax</taxon>
    </lineage>
</organism>
<dbReference type="Proteomes" id="UP001199106">
    <property type="component" value="Unassembled WGS sequence"/>
</dbReference>
<dbReference type="AlphaFoldDB" id="A0AAD4ILG3"/>
<comment type="caution">
    <text evidence="2">The sequence shown here is derived from an EMBL/GenBank/DDBJ whole genome shotgun (WGS) entry which is preliminary data.</text>
</comment>
<evidence type="ECO:0000313" key="2">
    <source>
        <dbReference type="EMBL" id="KAG9196663.1"/>
    </source>
</evidence>
<sequence>MELRASRIVLKAAQAQLRSHRKPRDGIRNDPADRQRQAVQEDALKEVRDELPATRQMLKRVWGLLEQRNVKIPGDLKADYHALETRDTHDWQPKKGNKTQKSAEAMGKKMEKHKTKAETEG</sequence>
<accession>A0AAD4ILG3</accession>
<evidence type="ECO:0000256" key="1">
    <source>
        <dbReference type="SAM" id="MobiDB-lite"/>
    </source>
</evidence>
<gene>
    <name evidence="2" type="ORF">G6011_01784</name>
</gene>
<feature type="region of interest" description="Disordered" evidence="1">
    <location>
        <begin position="84"/>
        <end position="121"/>
    </location>
</feature>
<dbReference type="EMBL" id="JAANER010000001">
    <property type="protein sequence ID" value="KAG9196663.1"/>
    <property type="molecule type" value="Genomic_DNA"/>
</dbReference>
<proteinExistence type="predicted"/>
<feature type="region of interest" description="Disordered" evidence="1">
    <location>
        <begin position="14"/>
        <end position="38"/>
    </location>
</feature>
<keyword evidence="3" id="KW-1185">Reference proteome</keyword>
<evidence type="ECO:0000313" key="3">
    <source>
        <dbReference type="Proteomes" id="UP001199106"/>
    </source>
</evidence>
<reference evidence="2" key="1">
    <citation type="submission" date="2021-07" db="EMBL/GenBank/DDBJ databases">
        <title>Genome Resource of American Ginseng Black Spot Pathogen Alternaria panax.</title>
        <authorList>
            <person name="Qiu C."/>
            <person name="Wang W."/>
            <person name="Liu Z."/>
        </authorList>
    </citation>
    <scope>NUCLEOTIDE SEQUENCE</scope>
    <source>
        <strain evidence="2">BNCC115425</strain>
    </source>
</reference>
<name>A0AAD4ILG3_9PLEO</name>
<feature type="compositionally biased region" description="Basic and acidic residues" evidence="1">
    <location>
        <begin position="24"/>
        <end position="36"/>
    </location>
</feature>